<dbReference type="Gene3D" id="1.10.150.120">
    <property type="entry name" value="[2Fe-2S]-binding domain"/>
    <property type="match status" value="1"/>
</dbReference>
<organism evidence="7">
    <name type="scientific">marine metagenome</name>
    <dbReference type="NCBI Taxonomy" id="408172"/>
    <lineage>
        <taxon>unclassified sequences</taxon>
        <taxon>metagenomes</taxon>
        <taxon>ecological metagenomes</taxon>
    </lineage>
</organism>
<dbReference type="InterPro" id="IPR036010">
    <property type="entry name" value="2Fe-2S_ferredoxin-like_sf"/>
</dbReference>
<dbReference type="Gene3D" id="3.10.20.30">
    <property type="match status" value="1"/>
</dbReference>
<dbReference type="PROSITE" id="PS00197">
    <property type="entry name" value="2FE2S_FER_1"/>
    <property type="match status" value="1"/>
</dbReference>
<dbReference type="Pfam" id="PF01799">
    <property type="entry name" value="Fer2_2"/>
    <property type="match status" value="1"/>
</dbReference>
<accession>A0A382DVF0</accession>
<dbReference type="SUPFAM" id="SSF54292">
    <property type="entry name" value="2Fe-2S ferredoxin-like"/>
    <property type="match status" value="1"/>
</dbReference>
<dbReference type="Pfam" id="PF00111">
    <property type="entry name" value="Fer2"/>
    <property type="match status" value="1"/>
</dbReference>
<reference evidence="7" key="1">
    <citation type="submission" date="2018-05" db="EMBL/GenBank/DDBJ databases">
        <authorList>
            <person name="Lanie J.A."/>
            <person name="Ng W.-L."/>
            <person name="Kazmierczak K.M."/>
            <person name="Andrzejewski T.M."/>
            <person name="Davidsen T.M."/>
            <person name="Wayne K.J."/>
            <person name="Tettelin H."/>
            <person name="Glass J.I."/>
            <person name="Rusch D."/>
            <person name="Podicherti R."/>
            <person name="Tsui H.-C.T."/>
            <person name="Winkler M.E."/>
        </authorList>
    </citation>
    <scope>NUCLEOTIDE SEQUENCE</scope>
</reference>
<name>A0A382DVF0_9ZZZZ</name>
<evidence type="ECO:0000256" key="1">
    <source>
        <dbReference type="ARBA" id="ARBA00022714"/>
    </source>
</evidence>
<dbReference type="InterPro" id="IPR012675">
    <property type="entry name" value="Beta-grasp_dom_sf"/>
</dbReference>
<feature type="domain" description="2Fe-2S ferredoxin-type" evidence="6">
    <location>
        <begin position="50"/>
        <end position="126"/>
    </location>
</feature>
<sequence>MAKQLLRLEALFTNYSYKDWQNLRFPYDYQGLNRLGFSRGAASMSVKSKTYVTFNVNDRTYDFLCEPRQSLLECLRNVLGLTGTKEGCNDGNCGACTVFLDGRIVNSCLTLAVEAEGSKITTIEGIAEGTNLHPVQIAFLENAALQCGFCTPGFIVSAKALLDQNSDPSEYEIRRWLAGNLCRCTGYDKIVRAVMDSAKKLSNGPTI</sequence>
<dbReference type="PANTHER" id="PTHR44379:SF5">
    <property type="entry name" value="OXIDOREDUCTASE WITH IRON-SULFUR SUBUNIT"/>
    <property type="match status" value="1"/>
</dbReference>
<dbReference type="SUPFAM" id="SSF47741">
    <property type="entry name" value="CO dehydrogenase ISP C-domain like"/>
    <property type="match status" value="1"/>
</dbReference>
<evidence type="ECO:0000259" key="6">
    <source>
        <dbReference type="PROSITE" id="PS51085"/>
    </source>
</evidence>
<keyword evidence="4" id="KW-0408">Iron</keyword>
<gene>
    <name evidence="7" type="ORF">METZ01_LOCUS194983</name>
</gene>
<evidence type="ECO:0000313" key="7">
    <source>
        <dbReference type="EMBL" id="SVB42129.1"/>
    </source>
</evidence>
<evidence type="ECO:0000256" key="4">
    <source>
        <dbReference type="ARBA" id="ARBA00023004"/>
    </source>
</evidence>
<dbReference type="InterPro" id="IPR002888">
    <property type="entry name" value="2Fe-2S-bd"/>
</dbReference>
<dbReference type="InterPro" id="IPR036884">
    <property type="entry name" value="2Fe-2S-bd_dom_sf"/>
</dbReference>
<dbReference type="GO" id="GO:0051537">
    <property type="term" value="F:2 iron, 2 sulfur cluster binding"/>
    <property type="evidence" value="ECO:0007669"/>
    <property type="project" value="UniProtKB-KW"/>
</dbReference>
<dbReference type="CDD" id="cd00207">
    <property type="entry name" value="fer2"/>
    <property type="match status" value="1"/>
</dbReference>
<keyword evidence="5" id="KW-0411">Iron-sulfur</keyword>
<dbReference type="InterPro" id="IPR006058">
    <property type="entry name" value="2Fe2S_fd_BS"/>
</dbReference>
<evidence type="ECO:0000256" key="3">
    <source>
        <dbReference type="ARBA" id="ARBA00023002"/>
    </source>
</evidence>
<dbReference type="FunFam" id="3.10.20.30:FF:000020">
    <property type="entry name" value="Xanthine dehydrogenase iron-sulfur subunit"/>
    <property type="match status" value="1"/>
</dbReference>
<proteinExistence type="predicted"/>
<evidence type="ECO:0000256" key="2">
    <source>
        <dbReference type="ARBA" id="ARBA00022723"/>
    </source>
</evidence>
<dbReference type="GO" id="GO:0046872">
    <property type="term" value="F:metal ion binding"/>
    <property type="evidence" value="ECO:0007669"/>
    <property type="project" value="UniProtKB-KW"/>
</dbReference>
<keyword evidence="2" id="KW-0479">Metal-binding</keyword>
<dbReference type="InterPro" id="IPR051452">
    <property type="entry name" value="Diverse_Oxidoreductases"/>
</dbReference>
<dbReference type="EMBL" id="UINC01041193">
    <property type="protein sequence ID" value="SVB42129.1"/>
    <property type="molecule type" value="Genomic_DNA"/>
</dbReference>
<dbReference type="FunFam" id="1.10.150.120:FF:000003">
    <property type="entry name" value="Carbon monoxide dehydrogenase, small subunit"/>
    <property type="match status" value="1"/>
</dbReference>
<protein>
    <recommendedName>
        <fullName evidence="6">2Fe-2S ferredoxin-type domain-containing protein</fullName>
    </recommendedName>
</protein>
<dbReference type="InterPro" id="IPR001041">
    <property type="entry name" value="2Fe-2S_ferredoxin-type"/>
</dbReference>
<keyword evidence="3" id="KW-0560">Oxidoreductase</keyword>
<dbReference type="GO" id="GO:0016491">
    <property type="term" value="F:oxidoreductase activity"/>
    <property type="evidence" value="ECO:0007669"/>
    <property type="project" value="UniProtKB-KW"/>
</dbReference>
<dbReference type="PROSITE" id="PS51085">
    <property type="entry name" value="2FE2S_FER_2"/>
    <property type="match status" value="1"/>
</dbReference>
<dbReference type="PANTHER" id="PTHR44379">
    <property type="entry name" value="OXIDOREDUCTASE WITH IRON-SULFUR SUBUNIT"/>
    <property type="match status" value="1"/>
</dbReference>
<dbReference type="AlphaFoldDB" id="A0A382DVF0"/>
<keyword evidence="1" id="KW-0001">2Fe-2S</keyword>
<evidence type="ECO:0000256" key="5">
    <source>
        <dbReference type="ARBA" id="ARBA00023014"/>
    </source>
</evidence>